<proteinExistence type="predicted"/>
<evidence type="ECO:0000313" key="4">
    <source>
        <dbReference type="Proteomes" id="UP000323917"/>
    </source>
</evidence>
<evidence type="ECO:0000313" key="3">
    <source>
        <dbReference type="EMBL" id="QEG37785.1"/>
    </source>
</evidence>
<feature type="coiled-coil region" evidence="1">
    <location>
        <begin position="602"/>
        <end position="636"/>
    </location>
</feature>
<name>A0A5B9QJS2_9BACT</name>
<dbReference type="KEGG" id="bgok:Pr1d_51320"/>
<reference evidence="3 4" key="1">
    <citation type="submission" date="2019-08" db="EMBL/GenBank/DDBJ databases">
        <title>Deep-cultivation of Planctomycetes and their phenomic and genomic characterization uncovers novel biology.</title>
        <authorList>
            <person name="Wiegand S."/>
            <person name="Jogler M."/>
            <person name="Boedeker C."/>
            <person name="Pinto D."/>
            <person name="Vollmers J."/>
            <person name="Rivas-Marin E."/>
            <person name="Kohn T."/>
            <person name="Peeters S.H."/>
            <person name="Heuer A."/>
            <person name="Rast P."/>
            <person name="Oberbeckmann S."/>
            <person name="Bunk B."/>
            <person name="Jeske O."/>
            <person name="Meyerdierks A."/>
            <person name="Storesund J.E."/>
            <person name="Kallscheuer N."/>
            <person name="Luecker S."/>
            <person name="Lage O.M."/>
            <person name="Pohl T."/>
            <person name="Merkel B.J."/>
            <person name="Hornburger P."/>
            <person name="Mueller R.-W."/>
            <person name="Bruemmer F."/>
            <person name="Labrenz M."/>
            <person name="Spormann A.M."/>
            <person name="Op den Camp H."/>
            <person name="Overmann J."/>
            <person name="Amann R."/>
            <person name="Jetten M.S.M."/>
            <person name="Mascher T."/>
            <person name="Medema M.H."/>
            <person name="Devos D.P."/>
            <person name="Kaster A.-K."/>
            <person name="Ovreas L."/>
            <person name="Rohde M."/>
            <person name="Galperin M.Y."/>
            <person name="Jogler C."/>
        </authorList>
    </citation>
    <scope>NUCLEOTIDE SEQUENCE [LARGE SCALE GENOMIC DNA]</scope>
    <source>
        <strain evidence="3 4">Pr1d</strain>
    </source>
</reference>
<organism evidence="3 4">
    <name type="scientific">Bythopirellula goksoeyrii</name>
    <dbReference type="NCBI Taxonomy" id="1400387"/>
    <lineage>
        <taxon>Bacteria</taxon>
        <taxon>Pseudomonadati</taxon>
        <taxon>Planctomycetota</taxon>
        <taxon>Planctomycetia</taxon>
        <taxon>Pirellulales</taxon>
        <taxon>Lacipirellulaceae</taxon>
        <taxon>Bythopirellula</taxon>
    </lineage>
</organism>
<dbReference type="Gene3D" id="1.50.10.10">
    <property type="match status" value="1"/>
</dbReference>
<dbReference type="GO" id="GO:0005975">
    <property type="term" value="P:carbohydrate metabolic process"/>
    <property type="evidence" value="ECO:0007669"/>
    <property type="project" value="InterPro"/>
</dbReference>
<keyword evidence="1" id="KW-0175">Coiled coil</keyword>
<accession>A0A5B9QJS2</accession>
<gene>
    <name evidence="3" type="ORF">Pr1d_51320</name>
</gene>
<dbReference type="RefSeq" id="WP_148075965.1">
    <property type="nucleotide sequence ID" value="NZ_CP042913.1"/>
</dbReference>
<dbReference type="Proteomes" id="UP000323917">
    <property type="component" value="Chromosome"/>
</dbReference>
<dbReference type="SUPFAM" id="SSF48208">
    <property type="entry name" value="Six-hairpin glycosidases"/>
    <property type="match status" value="1"/>
</dbReference>
<sequence precursor="true">MSLRILLCSFALVSVAATAFADGITRLPLENGRTTLEVPSDGIVCFLKFGDHSYAPDSVTDDKGLEIAFTEMTEIPIAPFQELRAVQWQLPAQYRGRTINLSVVPSRDSFWDQILVVDESFLPESPTVQIDEAGKFAESLPPEIGDISLSEAEIASQQTSLIDPILPEGISQELAWDQLAAAGLPLDFQKVLLASPHDASPAFAYQNGQWLTTWKRRDLNEGGKEDHWFAPALKIGDRLIRPAPLSARTSFSKTTASKLLPQWNVEWMHEGATVHQSMFSFQSAGTPSPILFVRFHIENTSPDTRLAVGIGRRPNAHYWDDKTRERTPIPFFTLQPGYRQQGRKLLDEWDRVVLGSPQDFLLENCGPLEMLLVFTPDEKGFVELATPQEGIPHEQKSSLLPAFARAEAEFRRQWDRILSLGAQVKLPSSQWQDRIEAWQAQVESITRVNYQGRDRLSYGAYFYQYYFGIEEAWPVVALAQWGRGKEAQRQAKIMLDPQNLDKSNVHHQSRNGAAPWAAAVVARLTNDPEWLASVAPAMIECAEWTSRVRRENQQERSPLTRGLLPPHIYGGDIRDPATSLYATAICWKGIVETADVLDHLGGESYHEVADKLRQEAEALRNRIDEVMREVALEDGEDVFLPLALDLPSLDGKHEGPYEALTDTRLGNYWNLFAPSLLQLQLCAADPMAFPDREVYEYMQHHGGLWAGLPRFYHGLDVAYAGGTIGYLLNASALDFRFRPQALASLEAFFLHAASRNGYTIPEVASLFPDRLDDAAYELLVRESPWSFGMYEAQRYLEGHISFTEPLGAGAGQALWLIRDALVTETRTDGGIPDGGLVLLPTVPSAWFEQGKHIKLNKFPTAYGLLSARIESQIELKREITMAYSFEKFENGQAYAIKKFRVRFAPPGEEVVELKFAPQSTGELRASF</sequence>
<feature type="signal peptide" evidence="2">
    <location>
        <begin position="1"/>
        <end position="21"/>
    </location>
</feature>
<dbReference type="InterPro" id="IPR008928">
    <property type="entry name" value="6-hairpin_glycosidase_sf"/>
</dbReference>
<dbReference type="OrthoDB" id="291930at2"/>
<dbReference type="InterPro" id="IPR012341">
    <property type="entry name" value="6hp_glycosidase-like_sf"/>
</dbReference>
<protein>
    <submittedName>
        <fullName evidence="3">Uncharacterized protein</fullName>
    </submittedName>
</protein>
<feature type="chain" id="PRO_5022814951" evidence="2">
    <location>
        <begin position="22"/>
        <end position="927"/>
    </location>
</feature>
<dbReference type="AlphaFoldDB" id="A0A5B9QJS2"/>
<keyword evidence="4" id="KW-1185">Reference proteome</keyword>
<evidence type="ECO:0000256" key="1">
    <source>
        <dbReference type="SAM" id="Coils"/>
    </source>
</evidence>
<keyword evidence="2" id="KW-0732">Signal</keyword>
<dbReference type="EMBL" id="CP042913">
    <property type="protein sequence ID" value="QEG37785.1"/>
    <property type="molecule type" value="Genomic_DNA"/>
</dbReference>
<evidence type="ECO:0000256" key="2">
    <source>
        <dbReference type="SAM" id="SignalP"/>
    </source>
</evidence>